<proteinExistence type="predicted"/>
<dbReference type="AlphaFoldDB" id="A0A4P9VHN3"/>
<dbReference type="Proteomes" id="UP000257039">
    <property type="component" value="Unassembled WGS sequence"/>
</dbReference>
<organism evidence="1 2">
    <name type="scientific">Zooshikella ganghwensis</name>
    <dbReference type="NCBI Taxonomy" id="202772"/>
    <lineage>
        <taxon>Bacteria</taxon>
        <taxon>Pseudomonadati</taxon>
        <taxon>Pseudomonadota</taxon>
        <taxon>Gammaproteobacteria</taxon>
        <taxon>Oceanospirillales</taxon>
        <taxon>Zooshikellaceae</taxon>
        <taxon>Zooshikella</taxon>
    </lineage>
</organism>
<keyword evidence="2" id="KW-1185">Reference proteome</keyword>
<dbReference type="RefSeq" id="WP_094789582.1">
    <property type="nucleotide sequence ID" value="NZ_NDXW01000002.1"/>
</dbReference>
<sequence>MDIDLHKTENETMDEFKARCLQVFIKYVESKFHLRHTFKAVHSEKPLNDTHIPPKGSVLCVTGGKVFYYYIPYSQPGSPEYSRYLLKSIYEFIAGPLKSQVVTDSAPYDLIEMEGLPEELNKIVARLVELKKEQKKAAKRKFGEGEGPCELNAFNKFISLWARGDFRAIDGLFSEMERFHEYVSEVAPQARDYFSSLLDELAETDLSTKIEKIVFGGNSKA</sequence>
<protein>
    <submittedName>
        <fullName evidence="1">Uncharacterized protein</fullName>
    </submittedName>
</protein>
<accession>A0A4P9VHN3</accession>
<evidence type="ECO:0000313" key="2">
    <source>
        <dbReference type="Proteomes" id="UP000257039"/>
    </source>
</evidence>
<comment type="caution">
    <text evidence="1">The sequence shown here is derived from an EMBL/GenBank/DDBJ whole genome shotgun (WGS) entry which is preliminary data.</text>
</comment>
<name>A0A4P9VHN3_9GAMM</name>
<reference evidence="1 2" key="1">
    <citation type="submission" date="2017-04" db="EMBL/GenBank/DDBJ databases">
        <title>Draft genome sequence of Zooshikella ganghwensis VG4 isolated from Red Sea sediments.</title>
        <authorList>
            <person name="Rehman Z."/>
            <person name="Alam I."/>
            <person name="Kamau A."/>
            <person name="Bajic V."/>
            <person name="Leiknes T."/>
        </authorList>
    </citation>
    <scope>NUCLEOTIDE SEQUENCE [LARGE SCALE GENOMIC DNA]</scope>
    <source>
        <strain evidence="1 2">VG4</strain>
    </source>
</reference>
<evidence type="ECO:0000313" key="1">
    <source>
        <dbReference type="EMBL" id="RDH41929.1"/>
    </source>
</evidence>
<dbReference type="EMBL" id="NDXW01000002">
    <property type="protein sequence ID" value="RDH41929.1"/>
    <property type="molecule type" value="Genomic_DNA"/>
</dbReference>
<gene>
    <name evidence="1" type="ORF">B9G39_26310</name>
</gene>